<dbReference type="InterPro" id="IPR016161">
    <property type="entry name" value="Ald_DH/histidinol_DH"/>
</dbReference>
<dbReference type="PIRSF" id="PIRSF036492">
    <property type="entry name" value="ALDH"/>
    <property type="match status" value="1"/>
</dbReference>
<gene>
    <name evidence="9" type="primary">alkH</name>
    <name evidence="9" type="ORF">NCTC9836_02340</name>
</gene>
<dbReference type="FunFam" id="3.40.605.10:FF:000004">
    <property type="entry name" value="Aldehyde dehydrogenase"/>
    <property type="match status" value="1"/>
</dbReference>
<evidence type="ECO:0000256" key="2">
    <source>
        <dbReference type="ARBA" id="ARBA00023002"/>
    </source>
</evidence>
<protein>
    <recommendedName>
        <fullName evidence="4">Aldehyde dehydrogenase</fullName>
    </recommendedName>
</protein>
<dbReference type="Proteomes" id="UP000254664">
    <property type="component" value="Unassembled WGS sequence"/>
</dbReference>
<dbReference type="Gene3D" id="3.40.605.10">
    <property type="entry name" value="Aldehyde Dehydrogenase, Chain A, domain 1"/>
    <property type="match status" value="1"/>
</dbReference>
<dbReference type="InterPro" id="IPR016162">
    <property type="entry name" value="Ald_DH_N"/>
</dbReference>
<dbReference type="Pfam" id="PF00171">
    <property type="entry name" value="Aldedh"/>
    <property type="match status" value="1"/>
</dbReference>
<reference evidence="9 10" key="1">
    <citation type="submission" date="2018-06" db="EMBL/GenBank/DDBJ databases">
        <authorList>
            <consortium name="Pathogen Informatics"/>
            <person name="Doyle S."/>
        </authorList>
    </citation>
    <scope>NUCLEOTIDE SEQUENCE [LARGE SCALE GENOMIC DNA]</scope>
    <source>
        <strain evidence="9 10">NCTC9836</strain>
    </source>
</reference>
<dbReference type="PANTHER" id="PTHR43570">
    <property type="entry name" value="ALDEHYDE DEHYDROGENASE"/>
    <property type="match status" value="1"/>
</dbReference>
<comment type="similarity">
    <text evidence="1 4 7">Belongs to the aldehyde dehydrogenase family.</text>
</comment>
<feature type="active site" evidence="5">
    <location>
        <position position="246"/>
    </location>
</feature>
<dbReference type="InterPro" id="IPR029510">
    <property type="entry name" value="Ald_DH_CS_GLU"/>
</dbReference>
<evidence type="ECO:0000259" key="8">
    <source>
        <dbReference type="Pfam" id="PF00171"/>
    </source>
</evidence>
<dbReference type="InterPro" id="IPR015590">
    <property type="entry name" value="Aldehyde_DH_dom"/>
</dbReference>
<dbReference type="GO" id="GO:0004029">
    <property type="term" value="F:aldehyde dehydrogenase (NAD+) activity"/>
    <property type="evidence" value="ECO:0007669"/>
    <property type="project" value="TreeGrafter"/>
</dbReference>
<keyword evidence="2 4" id="KW-0560">Oxidoreductase</keyword>
<dbReference type="InterPro" id="IPR012394">
    <property type="entry name" value="Aldehyde_DH_NAD(P)"/>
</dbReference>
<dbReference type="InterPro" id="IPR016160">
    <property type="entry name" value="Ald_DH_CS_CYS"/>
</dbReference>
<keyword evidence="3" id="KW-0520">NAD</keyword>
<evidence type="ECO:0000256" key="3">
    <source>
        <dbReference type="ARBA" id="ARBA00023027"/>
    </source>
</evidence>
<dbReference type="EMBL" id="UFWZ01000001">
    <property type="protein sequence ID" value="SUY47968.1"/>
    <property type="molecule type" value="Genomic_DNA"/>
</dbReference>
<accession>A0A381JB53</accession>
<feature type="domain" description="Aldehyde dehydrogenase" evidence="8">
    <location>
        <begin position="5"/>
        <end position="430"/>
    </location>
</feature>
<evidence type="ECO:0000313" key="9">
    <source>
        <dbReference type="EMBL" id="SUY47968.1"/>
    </source>
</evidence>
<feature type="active site" evidence="5 6">
    <location>
        <position position="212"/>
    </location>
</feature>
<dbReference type="CDD" id="cd07136">
    <property type="entry name" value="ALDH_YwdH-P39616"/>
    <property type="match status" value="1"/>
</dbReference>
<keyword evidence="10" id="KW-1185">Reference proteome</keyword>
<sequence>MIKVNKLIDLQRNHFLSGNTLPIGERINLLKKLKASIISNEDDILNGLWKDLRKSKFESYATEIGLVLGEINLAIKNVEKWSRPKKKLTPLVHFPAKSYIYPNPHGVILIMSPWNYPFQLTMSPLVGAISAGNSVVIKPSKYSPNTNIVLKKIIKECFSIEQVDIIYEDGGREAIKEILEQKFDYIFFTGSVGTGRIVMEAAAKNLTPITLELGGKSPCIVDKDADVELSAKRIVWGKFLNAGQTCVAPDYLLVNSLVKLKLIDAIKKYIKQFYGEHPKESPDYPRIINVKQFDRLKSYLQKGNVILGGNNIREELYFEPTIIDNITLEDEIMNEEIFGPIFPIIEFENLNEAINLINSRPKPLALYYFSKSKESQEIILRNTTSGGACINDTVIQVASHYIPFGGVGESGMGGYHGESSFETLSHYKSVIKRGTLDINFRYAPYKDKFNLLKKIMKR</sequence>
<evidence type="ECO:0000256" key="7">
    <source>
        <dbReference type="RuleBase" id="RU003345"/>
    </source>
</evidence>
<dbReference type="AlphaFoldDB" id="A0A381JB53"/>
<dbReference type="GO" id="GO:0006081">
    <property type="term" value="P:aldehyde metabolic process"/>
    <property type="evidence" value="ECO:0007669"/>
    <property type="project" value="InterPro"/>
</dbReference>
<dbReference type="PROSITE" id="PS00070">
    <property type="entry name" value="ALDEHYDE_DEHYDR_CYS"/>
    <property type="match status" value="1"/>
</dbReference>
<dbReference type="PROSITE" id="PS00687">
    <property type="entry name" value="ALDEHYDE_DEHYDR_GLU"/>
    <property type="match status" value="1"/>
</dbReference>
<evidence type="ECO:0000256" key="4">
    <source>
        <dbReference type="PIRNR" id="PIRNR036492"/>
    </source>
</evidence>
<evidence type="ECO:0000313" key="10">
    <source>
        <dbReference type="Proteomes" id="UP000254664"/>
    </source>
</evidence>
<evidence type="ECO:0000256" key="6">
    <source>
        <dbReference type="PROSITE-ProRule" id="PRU10007"/>
    </source>
</evidence>
<proteinExistence type="inferred from homology"/>
<dbReference type="OrthoDB" id="9762913at2"/>
<name>A0A381JB53_9CLOT</name>
<evidence type="ECO:0000256" key="1">
    <source>
        <dbReference type="ARBA" id="ARBA00009986"/>
    </source>
</evidence>
<dbReference type="FunFam" id="3.40.309.10:FF:000003">
    <property type="entry name" value="Aldehyde dehydrogenase"/>
    <property type="match status" value="1"/>
</dbReference>
<organism evidence="9 10">
    <name type="scientific">Clostridium putrefaciens</name>
    <dbReference type="NCBI Taxonomy" id="99675"/>
    <lineage>
        <taxon>Bacteria</taxon>
        <taxon>Bacillati</taxon>
        <taxon>Bacillota</taxon>
        <taxon>Clostridia</taxon>
        <taxon>Eubacteriales</taxon>
        <taxon>Clostridiaceae</taxon>
        <taxon>Clostridium</taxon>
    </lineage>
</organism>
<evidence type="ECO:0000256" key="5">
    <source>
        <dbReference type="PIRSR" id="PIRSR036492-1"/>
    </source>
</evidence>
<dbReference type="InterPro" id="IPR016163">
    <property type="entry name" value="Ald_DH_C"/>
</dbReference>
<dbReference type="Gene3D" id="3.40.309.10">
    <property type="entry name" value="Aldehyde Dehydrogenase, Chain A, domain 2"/>
    <property type="match status" value="1"/>
</dbReference>
<dbReference type="PANTHER" id="PTHR43570:SF16">
    <property type="entry name" value="ALDEHYDE DEHYDROGENASE TYPE III, ISOFORM Q"/>
    <property type="match status" value="1"/>
</dbReference>
<dbReference type="RefSeq" id="WP_115641844.1">
    <property type="nucleotide sequence ID" value="NZ_UFWZ01000001.1"/>
</dbReference>
<dbReference type="GO" id="GO:0005737">
    <property type="term" value="C:cytoplasm"/>
    <property type="evidence" value="ECO:0007669"/>
    <property type="project" value="TreeGrafter"/>
</dbReference>
<dbReference type="SUPFAM" id="SSF53720">
    <property type="entry name" value="ALDH-like"/>
    <property type="match status" value="1"/>
</dbReference>